<feature type="compositionally biased region" description="Low complexity" evidence="2">
    <location>
        <begin position="338"/>
        <end position="368"/>
    </location>
</feature>
<keyword evidence="3" id="KW-1133">Transmembrane helix</keyword>
<feature type="compositionally biased region" description="Basic residues" evidence="2">
    <location>
        <begin position="55"/>
        <end position="67"/>
    </location>
</feature>
<feature type="compositionally biased region" description="Low complexity" evidence="2">
    <location>
        <begin position="68"/>
        <end position="77"/>
    </location>
</feature>
<dbReference type="Proteomes" id="UP000682733">
    <property type="component" value="Unassembled WGS sequence"/>
</dbReference>
<accession>A0A814GJE5</accession>
<feature type="transmembrane region" description="Helical" evidence="3">
    <location>
        <begin position="7"/>
        <end position="29"/>
    </location>
</feature>
<feature type="compositionally biased region" description="Polar residues" evidence="2">
    <location>
        <begin position="174"/>
        <end position="189"/>
    </location>
</feature>
<gene>
    <name evidence="5" type="ORF">GPM918_LOCUS13560</name>
    <name evidence="4" type="ORF">OVA965_LOCUS3838</name>
    <name evidence="7" type="ORF">SRO942_LOCUS13560</name>
    <name evidence="6" type="ORF">TMI583_LOCUS3836</name>
</gene>
<evidence type="ECO:0000313" key="4">
    <source>
        <dbReference type="EMBL" id="CAF0785347.1"/>
    </source>
</evidence>
<proteinExistence type="predicted"/>
<keyword evidence="3" id="KW-0472">Membrane</keyword>
<sequence length="967" mass="111690">MDFVTVLLCFLLFFIIIMFVLGGMTYFIWKSSSQIIENNLQDPTSQSQTTNQRYNRNKQRSASKKKAVASTTTTAVAAKRKEKKKAMKKLQQQQAAIEEQTPTGSSNGSSSEQEEEEEEKPQQQSESIAAKTRQKTKSIEDKKDINMPPVQQTLPKKPQASVAPTKHVAAQAKPIQQSENRPVQQQVKQNDTKPQKNQFLPTSQQLLANKTQNNQGYVAPHILVPSNQPQIVPPSQSPTISKPNTVQQDQTHQRLPPRQQRSANIQSLPQQQQEQQRNFDQRLVIGSRVNGFAQSEQVARIQASSSPSPQQQQRSSINENQSQRQSAPVQQVSTARVQASSSPSPQQQQQQQQQQRSSINENQSQRQSAPVQQVPTDRVQSPPQQDKSQINGFVQQHQTQEPQNADTTQKVQSLPPPQPVPPHVPALKVEIPSSSPSVVATLQPKIIDLVKSLPSTQALITELMLIFDSASLSYDELELIMYKIANKQCLLKHDWNRLFEKGQKVDPREHINSIISDTLKNEMTLVTKELQQEKKKTQELSKQLQDKEQLLRRYSSQPPTDFVPPGQHQNQLIGLQLQIRHLQDENQQLHHQINQFLLHPPPQPHYEPQYSGQQPSNENLKQQITILTKQLQQLTIKNVTLEREFTNYDRSNKNMTESLKKADNLKQQRIDQLLNDLNKFKNSEQTISQLKQDYDQLQTKYNQLQDKQSPLDDEQTLSSSLLNESEQLKQKEQEYADLEAKYQALKQTLTDLEEKQKQQQPHVEIAQIQNQLRHEQELIEQLKLNHVELEKQYELLKQNAVVSDELRQKQETIEQLTQENKRLKHELDLCNEQEMNFQKLQEELEKQRELRKRSSSELETIHVQLKEKQEHIENLQSKFSELESENKQIKQQLDDQKQLSQQENGVNIVNNHQSNEENDNLLKQIQLLTLELDELKQKNDTLRKRNWKIMDELNSAEKLLAEQKTNE</sequence>
<feature type="compositionally biased region" description="Polar residues" evidence="2">
    <location>
        <begin position="195"/>
        <end position="216"/>
    </location>
</feature>
<feature type="compositionally biased region" description="Polar residues" evidence="2">
    <location>
        <begin position="369"/>
        <end position="412"/>
    </location>
</feature>
<dbReference type="OrthoDB" id="10059643at2759"/>
<dbReference type="EMBL" id="CAJOBA010000959">
    <property type="protein sequence ID" value="CAF3567450.1"/>
    <property type="molecule type" value="Genomic_DNA"/>
</dbReference>
<evidence type="ECO:0000256" key="3">
    <source>
        <dbReference type="SAM" id="Phobius"/>
    </source>
</evidence>
<keyword evidence="1" id="KW-0175">Coiled coil</keyword>
<evidence type="ECO:0000256" key="1">
    <source>
        <dbReference type="SAM" id="Coils"/>
    </source>
</evidence>
<feature type="compositionally biased region" description="Polar residues" evidence="2">
    <location>
        <begin position="318"/>
        <end position="337"/>
    </location>
</feature>
<organism evidence="5 8">
    <name type="scientific">Didymodactylos carnosus</name>
    <dbReference type="NCBI Taxonomy" id="1234261"/>
    <lineage>
        <taxon>Eukaryota</taxon>
        <taxon>Metazoa</taxon>
        <taxon>Spiralia</taxon>
        <taxon>Gnathifera</taxon>
        <taxon>Rotifera</taxon>
        <taxon>Eurotatoria</taxon>
        <taxon>Bdelloidea</taxon>
        <taxon>Philodinida</taxon>
        <taxon>Philodinidae</taxon>
        <taxon>Didymodactylos</taxon>
    </lineage>
</organism>
<keyword evidence="3" id="KW-0812">Transmembrane</keyword>
<dbReference type="Proteomes" id="UP000677228">
    <property type="component" value="Unassembled WGS sequence"/>
</dbReference>
<name>A0A814GJE5_9BILA</name>
<feature type="coiled-coil region" evidence="1">
    <location>
        <begin position="617"/>
        <end position="952"/>
    </location>
</feature>
<evidence type="ECO:0000313" key="7">
    <source>
        <dbReference type="EMBL" id="CAF3768711.1"/>
    </source>
</evidence>
<feature type="region of interest" description="Disordered" evidence="2">
    <location>
        <begin position="42"/>
        <end position="277"/>
    </location>
</feature>
<feature type="compositionally biased region" description="Low complexity" evidence="2">
    <location>
        <begin position="266"/>
        <end position="277"/>
    </location>
</feature>
<feature type="compositionally biased region" description="Polar residues" evidence="2">
    <location>
        <begin position="237"/>
        <end position="250"/>
    </location>
</feature>
<evidence type="ECO:0000313" key="5">
    <source>
        <dbReference type="EMBL" id="CAF0997161.1"/>
    </source>
</evidence>
<comment type="caution">
    <text evidence="5">The sequence shown here is derived from an EMBL/GenBank/DDBJ whole genome shotgun (WGS) entry which is preliminary data.</text>
</comment>
<protein>
    <submittedName>
        <fullName evidence="5">Uncharacterized protein</fullName>
    </submittedName>
</protein>
<evidence type="ECO:0000313" key="8">
    <source>
        <dbReference type="Proteomes" id="UP000663829"/>
    </source>
</evidence>
<evidence type="ECO:0000313" key="6">
    <source>
        <dbReference type="EMBL" id="CAF3567450.1"/>
    </source>
</evidence>
<dbReference type="Proteomes" id="UP000681722">
    <property type="component" value="Unassembled WGS sequence"/>
</dbReference>
<feature type="region of interest" description="Disordered" evidence="2">
    <location>
        <begin position="296"/>
        <end position="426"/>
    </location>
</feature>
<keyword evidence="8" id="KW-1185">Reference proteome</keyword>
<reference evidence="5" key="1">
    <citation type="submission" date="2021-02" db="EMBL/GenBank/DDBJ databases">
        <authorList>
            <person name="Nowell W R."/>
        </authorList>
    </citation>
    <scope>NUCLEOTIDE SEQUENCE</scope>
</reference>
<dbReference type="EMBL" id="CAJOBC010003133">
    <property type="protein sequence ID" value="CAF3768711.1"/>
    <property type="molecule type" value="Genomic_DNA"/>
</dbReference>
<feature type="compositionally biased region" description="Polar residues" evidence="2">
    <location>
        <begin position="42"/>
        <end position="54"/>
    </location>
</feature>
<feature type="compositionally biased region" description="Low complexity" evidence="2">
    <location>
        <begin position="299"/>
        <end position="317"/>
    </location>
</feature>
<dbReference type="EMBL" id="CAJNOQ010003133">
    <property type="protein sequence ID" value="CAF0997161.1"/>
    <property type="molecule type" value="Genomic_DNA"/>
</dbReference>
<feature type="coiled-coil region" evidence="1">
    <location>
        <begin position="516"/>
        <end position="592"/>
    </location>
</feature>
<feature type="compositionally biased region" description="Basic residues" evidence="2">
    <location>
        <begin position="78"/>
        <end position="88"/>
    </location>
</feature>
<dbReference type="AlphaFoldDB" id="A0A814GJE5"/>
<feature type="compositionally biased region" description="Pro residues" evidence="2">
    <location>
        <begin position="414"/>
        <end position="424"/>
    </location>
</feature>
<dbReference type="Proteomes" id="UP000663829">
    <property type="component" value="Unassembled WGS sequence"/>
</dbReference>
<evidence type="ECO:0000256" key="2">
    <source>
        <dbReference type="SAM" id="MobiDB-lite"/>
    </source>
</evidence>
<dbReference type="EMBL" id="CAJNOK010000959">
    <property type="protein sequence ID" value="CAF0785347.1"/>
    <property type="molecule type" value="Genomic_DNA"/>
</dbReference>